<evidence type="ECO:0000313" key="6">
    <source>
        <dbReference type="EMBL" id="OJG09847.1"/>
    </source>
</evidence>
<keyword evidence="1" id="KW-0678">Repressor</keyword>
<keyword evidence="7" id="KW-1185">Reference proteome</keyword>
<evidence type="ECO:0000313" key="7">
    <source>
        <dbReference type="Proteomes" id="UP000182149"/>
    </source>
</evidence>
<dbReference type="GO" id="GO:0000976">
    <property type="term" value="F:transcription cis-regulatory region binding"/>
    <property type="evidence" value="ECO:0007669"/>
    <property type="project" value="TreeGrafter"/>
</dbReference>
<dbReference type="PANTHER" id="PTHR30146">
    <property type="entry name" value="LACI-RELATED TRANSCRIPTIONAL REPRESSOR"/>
    <property type="match status" value="1"/>
</dbReference>
<dbReference type="InterPro" id="IPR000843">
    <property type="entry name" value="HTH_LacI"/>
</dbReference>
<dbReference type="InterPro" id="IPR010982">
    <property type="entry name" value="Lambda_DNA-bd_dom_sf"/>
</dbReference>
<name>A0A1L8QQU4_9ENTE</name>
<dbReference type="GO" id="GO:0003700">
    <property type="term" value="F:DNA-binding transcription factor activity"/>
    <property type="evidence" value="ECO:0007669"/>
    <property type="project" value="TreeGrafter"/>
</dbReference>
<dbReference type="OrthoDB" id="9796186at2"/>
<comment type="caution">
    <text evidence="6">The sequence shown here is derived from an EMBL/GenBank/DDBJ whole genome shotgun (WGS) entry which is preliminary data.</text>
</comment>
<dbReference type="CDD" id="cd06291">
    <property type="entry name" value="PBP1_Qymf-like"/>
    <property type="match status" value="1"/>
</dbReference>
<dbReference type="Pfam" id="PF13377">
    <property type="entry name" value="Peripla_BP_3"/>
    <property type="match status" value="1"/>
</dbReference>
<protein>
    <submittedName>
        <fullName evidence="6">LacI family transcriptional regulator</fullName>
    </submittedName>
</protein>
<dbReference type="InterPro" id="IPR028082">
    <property type="entry name" value="Peripla_BP_I"/>
</dbReference>
<dbReference type="SMART" id="SM00354">
    <property type="entry name" value="HTH_LACI"/>
    <property type="match status" value="1"/>
</dbReference>
<dbReference type="PANTHER" id="PTHR30146:SF95">
    <property type="entry name" value="RIBOSE OPERON REPRESSOR"/>
    <property type="match status" value="1"/>
</dbReference>
<dbReference type="Gene3D" id="1.10.260.40">
    <property type="entry name" value="lambda repressor-like DNA-binding domains"/>
    <property type="match status" value="1"/>
</dbReference>
<dbReference type="SUPFAM" id="SSF53822">
    <property type="entry name" value="Periplasmic binding protein-like I"/>
    <property type="match status" value="1"/>
</dbReference>
<feature type="domain" description="HTH lacI-type" evidence="5">
    <location>
        <begin position="2"/>
        <end position="55"/>
    </location>
</feature>
<evidence type="ECO:0000256" key="4">
    <source>
        <dbReference type="ARBA" id="ARBA00023163"/>
    </source>
</evidence>
<evidence type="ECO:0000256" key="3">
    <source>
        <dbReference type="ARBA" id="ARBA00023125"/>
    </source>
</evidence>
<dbReference type="CDD" id="cd01392">
    <property type="entry name" value="HTH_LacI"/>
    <property type="match status" value="1"/>
</dbReference>
<dbReference type="SUPFAM" id="SSF47413">
    <property type="entry name" value="lambda repressor-like DNA-binding domains"/>
    <property type="match status" value="1"/>
</dbReference>
<dbReference type="AlphaFoldDB" id="A0A1L8QQU4"/>
<dbReference type="EMBL" id="JXKD01000012">
    <property type="protein sequence ID" value="OJG09847.1"/>
    <property type="molecule type" value="Genomic_DNA"/>
</dbReference>
<dbReference type="Proteomes" id="UP000182149">
    <property type="component" value="Unassembled WGS sequence"/>
</dbReference>
<dbReference type="STRING" id="328396.RU93_GL000486"/>
<evidence type="ECO:0000259" key="5">
    <source>
        <dbReference type="PROSITE" id="PS50932"/>
    </source>
</evidence>
<evidence type="ECO:0000256" key="1">
    <source>
        <dbReference type="ARBA" id="ARBA00022491"/>
    </source>
</evidence>
<accession>A0A1L8QQU4</accession>
<gene>
    <name evidence="6" type="ORF">RU93_GL000486</name>
</gene>
<dbReference type="Gene3D" id="3.40.50.2300">
    <property type="match status" value="2"/>
</dbReference>
<dbReference type="RefSeq" id="WP_071875196.1">
    <property type="nucleotide sequence ID" value="NZ_JBHSHF010000016.1"/>
</dbReference>
<dbReference type="Pfam" id="PF00356">
    <property type="entry name" value="LacI"/>
    <property type="match status" value="1"/>
</dbReference>
<proteinExistence type="predicted"/>
<keyword evidence="4" id="KW-0804">Transcription</keyword>
<reference evidence="6 7" key="1">
    <citation type="submission" date="2014-12" db="EMBL/GenBank/DDBJ databases">
        <title>Draft genome sequences of 29 type strains of Enterococci.</title>
        <authorList>
            <person name="Zhong Z."/>
            <person name="Sun Z."/>
            <person name="Liu W."/>
            <person name="Zhang W."/>
            <person name="Zhang H."/>
        </authorList>
    </citation>
    <scope>NUCLEOTIDE SEQUENCE [LARGE SCALE GENOMIC DNA]</scope>
    <source>
        <strain evidence="6 7">DSM 17690</strain>
    </source>
</reference>
<evidence type="ECO:0000256" key="2">
    <source>
        <dbReference type="ARBA" id="ARBA00023015"/>
    </source>
</evidence>
<keyword evidence="3" id="KW-0238">DNA-binding</keyword>
<dbReference type="PROSITE" id="PS50932">
    <property type="entry name" value="HTH_LACI_2"/>
    <property type="match status" value="1"/>
</dbReference>
<keyword evidence="2" id="KW-0805">Transcription regulation</keyword>
<dbReference type="PROSITE" id="PS00356">
    <property type="entry name" value="HTH_LACI_1"/>
    <property type="match status" value="1"/>
</dbReference>
<dbReference type="InterPro" id="IPR046335">
    <property type="entry name" value="LacI/GalR-like_sensor"/>
</dbReference>
<sequence>MASIKDVAKLADVSVGSVSKYLNGGKLKAKTTLAIEQAIQALNYEKNEYATGLRTNRTHTIALIVPTIWHPFFSELAFHIETELRHYQSKLILCNTQNNYENEIAYISMARQNKVDGLIALTYSNVDEYISSELPIVSIDRYFSEKIPTIMSDNFAGGGLAAEKLIQAGATKLAFIGYGSIYDNSTRDRYRGFQAYCQTHGLEAEVIYYEGHHHEFNEKLPELVQETIVSKGVDGIFVVNDEQAYEVLNLLQQNNVRVPEEIQVIGFDGSQQSTNIPSTLSSIRQPIPAMAAAAVKSLMNIIEKKETPLETILPVTYQAGMTTKQ</sequence>
<organism evidence="6 7">
    <name type="scientific">Enterococcus aquimarinus</name>
    <dbReference type="NCBI Taxonomy" id="328396"/>
    <lineage>
        <taxon>Bacteria</taxon>
        <taxon>Bacillati</taxon>
        <taxon>Bacillota</taxon>
        <taxon>Bacilli</taxon>
        <taxon>Lactobacillales</taxon>
        <taxon>Enterococcaceae</taxon>
        <taxon>Enterococcus</taxon>
    </lineage>
</organism>